<proteinExistence type="predicted"/>
<dbReference type="GO" id="GO:0016787">
    <property type="term" value="F:hydrolase activity"/>
    <property type="evidence" value="ECO:0007669"/>
    <property type="project" value="UniProtKB-KW"/>
</dbReference>
<dbReference type="InterPro" id="IPR020084">
    <property type="entry name" value="NUDIX_hydrolase_CS"/>
</dbReference>
<evidence type="ECO:0000256" key="1">
    <source>
        <dbReference type="ARBA" id="ARBA00022801"/>
    </source>
</evidence>
<evidence type="ECO:0000313" key="3">
    <source>
        <dbReference type="EMBL" id="KAE8344594.1"/>
    </source>
</evidence>
<protein>
    <recommendedName>
        <fullName evidence="2">Nudix hydrolase domain-containing protein</fullName>
    </recommendedName>
</protein>
<reference evidence="3" key="1">
    <citation type="submission" date="2019-04" db="EMBL/GenBank/DDBJ databases">
        <title>Friends and foes A comparative genomics study of 23 Aspergillus species from section Flavi.</title>
        <authorList>
            <consortium name="DOE Joint Genome Institute"/>
            <person name="Kjaerbolling I."/>
            <person name="Vesth T."/>
            <person name="Frisvad J.C."/>
            <person name="Nybo J.L."/>
            <person name="Theobald S."/>
            <person name="Kildgaard S."/>
            <person name="Isbrandt T."/>
            <person name="Kuo A."/>
            <person name="Sato A."/>
            <person name="Lyhne E.K."/>
            <person name="Kogle M.E."/>
            <person name="Wiebenga A."/>
            <person name="Kun R.S."/>
            <person name="Lubbers R.J."/>
            <person name="Makela M.R."/>
            <person name="Barry K."/>
            <person name="Chovatia M."/>
            <person name="Clum A."/>
            <person name="Daum C."/>
            <person name="Haridas S."/>
            <person name="He G."/>
            <person name="LaButti K."/>
            <person name="Lipzen A."/>
            <person name="Mondo S."/>
            <person name="Riley R."/>
            <person name="Salamov A."/>
            <person name="Simmons B.A."/>
            <person name="Magnuson J.K."/>
            <person name="Henrissat B."/>
            <person name="Mortensen U.H."/>
            <person name="Larsen T.O."/>
            <person name="Devries R.P."/>
            <person name="Grigoriev I.V."/>
            <person name="Machida M."/>
            <person name="Baker S.E."/>
            <person name="Andersen M.R."/>
        </authorList>
    </citation>
    <scope>NUCLEOTIDE SEQUENCE</scope>
    <source>
        <strain evidence="3">CBS 117612</strain>
    </source>
</reference>
<dbReference type="PROSITE" id="PS51462">
    <property type="entry name" value="NUDIX"/>
    <property type="match status" value="1"/>
</dbReference>
<sequence>MIKDDSSAKTRRYACGEIGKMFTVEHLHYGQFLLNAKMTDNLSILPYNSQSPIDQFEIRTKSYLLERTEIFGVVGAAIIIHNNQVLLIQRASDDDHPNLWEVPGGEAHGEETIVHCAVRELREEAGLDAPEVIDMIGEFEWVECESARRESEERVWKIFMFLMKVGDDTTKLEIKLDPKEHRAYLWATEAQVRESLCGTTKLEWMSINQRQAILSAFERANS</sequence>
<dbReference type="Proteomes" id="UP000325558">
    <property type="component" value="Unassembled WGS sequence"/>
</dbReference>
<dbReference type="PROSITE" id="PS00893">
    <property type="entry name" value="NUDIX_BOX"/>
    <property type="match status" value="1"/>
</dbReference>
<keyword evidence="1" id="KW-0378">Hydrolase</keyword>
<dbReference type="CDD" id="cd02883">
    <property type="entry name" value="NUDIX_Hydrolase"/>
    <property type="match status" value="1"/>
</dbReference>
<dbReference type="EMBL" id="ML737123">
    <property type="protein sequence ID" value="KAE8344594.1"/>
    <property type="molecule type" value="Genomic_DNA"/>
</dbReference>
<dbReference type="SUPFAM" id="SSF55811">
    <property type="entry name" value="Nudix"/>
    <property type="match status" value="1"/>
</dbReference>
<dbReference type="OrthoDB" id="276276at2759"/>
<dbReference type="PANTHER" id="PTHR43736">
    <property type="entry name" value="ADP-RIBOSE PYROPHOSPHATASE"/>
    <property type="match status" value="1"/>
</dbReference>
<dbReference type="InterPro" id="IPR000086">
    <property type="entry name" value="NUDIX_hydrolase_dom"/>
</dbReference>
<dbReference type="Gene3D" id="3.90.79.10">
    <property type="entry name" value="Nucleoside Triphosphate Pyrophosphohydrolase"/>
    <property type="match status" value="1"/>
</dbReference>
<dbReference type="InterPro" id="IPR015797">
    <property type="entry name" value="NUDIX_hydrolase-like_dom_sf"/>
</dbReference>
<organism evidence="3">
    <name type="scientific">Aspergillus arachidicola</name>
    <dbReference type="NCBI Taxonomy" id="656916"/>
    <lineage>
        <taxon>Eukaryota</taxon>
        <taxon>Fungi</taxon>
        <taxon>Dikarya</taxon>
        <taxon>Ascomycota</taxon>
        <taxon>Pezizomycotina</taxon>
        <taxon>Eurotiomycetes</taxon>
        <taxon>Eurotiomycetidae</taxon>
        <taxon>Eurotiales</taxon>
        <taxon>Aspergillaceae</taxon>
        <taxon>Aspergillus</taxon>
        <taxon>Aspergillus subgen. Circumdati</taxon>
    </lineage>
</organism>
<evidence type="ECO:0000259" key="2">
    <source>
        <dbReference type="PROSITE" id="PS51462"/>
    </source>
</evidence>
<feature type="domain" description="Nudix hydrolase" evidence="2">
    <location>
        <begin position="69"/>
        <end position="222"/>
    </location>
</feature>
<dbReference type="AlphaFoldDB" id="A0A5N6YGK2"/>
<name>A0A5N6YGK2_9EURO</name>
<accession>A0A5N6YGK2</accession>
<gene>
    <name evidence="3" type="ORF">BDV24DRAFT_160334</name>
</gene>
<dbReference type="Pfam" id="PF00293">
    <property type="entry name" value="NUDIX"/>
    <property type="match status" value="1"/>
</dbReference>
<dbReference type="PANTHER" id="PTHR43736:SF1">
    <property type="entry name" value="DIHYDRONEOPTERIN TRIPHOSPHATE DIPHOSPHATASE"/>
    <property type="match status" value="1"/>
</dbReference>